<evidence type="ECO:0000256" key="6">
    <source>
        <dbReference type="HAMAP-Rule" id="MF_01265"/>
    </source>
</evidence>
<name>A0A1G2KQN7_9BACT</name>
<evidence type="ECO:0000256" key="3">
    <source>
        <dbReference type="ARBA" id="ARBA00022857"/>
    </source>
</evidence>
<dbReference type="PIRSF" id="PIRSF005227">
    <property type="entry name" value="Asp_dh_NAD_syn"/>
    <property type="match status" value="1"/>
</dbReference>
<dbReference type="InterPro" id="IPR036291">
    <property type="entry name" value="NAD(P)-bd_dom_sf"/>
</dbReference>
<dbReference type="UniPathway" id="UPA00253">
    <property type="reaction ID" value="UER00456"/>
</dbReference>
<evidence type="ECO:0000259" key="8">
    <source>
        <dbReference type="Pfam" id="PF03447"/>
    </source>
</evidence>
<proteinExistence type="inferred from homology"/>
<dbReference type="SUPFAM" id="SSF51735">
    <property type="entry name" value="NAD(P)-binding Rossmann-fold domains"/>
    <property type="match status" value="1"/>
</dbReference>
<evidence type="ECO:0000313" key="10">
    <source>
        <dbReference type="Proteomes" id="UP000179023"/>
    </source>
</evidence>
<sequence>MSYRKRRLKIGIVGCGAIGGGIARYISKELKKDCQLTGLYDIQYGRVEKLRRELSAGPIGRNSLTALLKSCDLMIEAVNANSTREIVREAFLHKRNVIAMSVGKLLDAQDLFDLARRRGCRLLIPSGAIAGIDAIKSASIARIRKINLTTRKPLNGFANNPYLTRKGIDLAAIKKETVLFKGNVDSAIKFFPQNINVAATIAIASQAKDKITVCIMTSPKYKNNSHEIEIVGDFGRIVTRTDNVVSPENPRTSYLAILSGMQTLKQFCQGTGIGT</sequence>
<dbReference type="SUPFAM" id="SSF55347">
    <property type="entry name" value="Glyceraldehyde-3-phosphate dehydrogenase-like, C-terminal domain"/>
    <property type="match status" value="1"/>
</dbReference>
<dbReference type="EMBL" id="MHQI01000003">
    <property type="protein sequence ID" value="OHA00912.1"/>
    <property type="molecule type" value="Genomic_DNA"/>
</dbReference>
<dbReference type="GO" id="GO:0009435">
    <property type="term" value="P:NAD+ biosynthetic process"/>
    <property type="evidence" value="ECO:0007669"/>
    <property type="project" value="UniProtKB-UniRule"/>
</dbReference>
<feature type="domain" description="Aspartate dehydrogenase" evidence="7">
    <location>
        <begin position="173"/>
        <end position="259"/>
    </location>
</feature>
<keyword evidence="4 6" id="KW-0560">Oxidoreductase</keyword>
<dbReference type="InterPro" id="IPR020626">
    <property type="entry name" value="Asp_DH_prok"/>
</dbReference>
<evidence type="ECO:0000256" key="4">
    <source>
        <dbReference type="ARBA" id="ARBA00023002"/>
    </source>
</evidence>
<comment type="caution">
    <text evidence="9">The sequence shown here is derived from an EMBL/GenBank/DDBJ whole genome shotgun (WGS) entry which is preliminary data.</text>
</comment>
<protein>
    <recommendedName>
        <fullName evidence="6">L-aspartate dehydrogenase</fullName>
        <ecNumber evidence="6">1.4.1.21</ecNumber>
    </recommendedName>
</protein>
<feature type="binding site" evidence="6">
    <location>
        <position position="196"/>
    </location>
    <ligand>
        <name>NAD(+)</name>
        <dbReference type="ChEBI" id="CHEBI:57540"/>
    </ligand>
</feature>
<evidence type="ECO:0000259" key="7">
    <source>
        <dbReference type="Pfam" id="PF01958"/>
    </source>
</evidence>
<dbReference type="Proteomes" id="UP000179023">
    <property type="component" value="Unassembled WGS sequence"/>
</dbReference>
<comment type="catalytic activity">
    <reaction evidence="6">
        <text>L-aspartate + NAD(+) + H2O = oxaloacetate + NH4(+) + NADH + H(+)</text>
        <dbReference type="Rhea" id="RHEA:11788"/>
        <dbReference type="ChEBI" id="CHEBI:15377"/>
        <dbReference type="ChEBI" id="CHEBI:15378"/>
        <dbReference type="ChEBI" id="CHEBI:16452"/>
        <dbReference type="ChEBI" id="CHEBI:28938"/>
        <dbReference type="ChEBI" id="CHEBI:29991"/>
        <dbReference type="ChEBI" id="CHEBI:57540"/>
        <dbReference type="ChEBI" id="CHEBI:57945"/>
        <dbReference type="EC" id="1.4.1.21"/>
    </reaction>
</comment>
<reference evidence="9 10" key="1">
    <citation type="journal article" date="2016" name="Nat. Commun.">
        <title>Thousands of microbial genomes shed light on interconnected biogeochemical processes in an aquifer system.</title>
        <authorList>
            <person name="Anantharaman K."/>
            <person name="Brown C.T."/>
            <person name="Hug L.A."/>
            <person name="Sharon I."/>
            <person name="Castelle C.J."/>
            <person name="Probst A.J."/>
            <person name="Thomas B.C."/>
            <person name="Singh A."/>
            <person name="Wilkins M.J."/>
            <person name="Karaoz U."/>
            <person name="Brodie E.L."/>
            <person name="Williams K.H."/>
            <person name="Hubbard S.S."/>
            <person name="Banfield J.F."/>
        </authorList>
    </citation>
    <scope>NUCLEOTIDE SEQUENCE [LARGE SCALE GENOMIC DNA]</scope>
</reference>
<keyword evidence="2 6" id="KW-0662">Pyridine nucleotide biosynthesis</keyword>
<dbReference type="PANTHER" id="PTHR31873">
    <property type="entry name" value="L-ASPARTATE DEHYDROGENASE-RELATED"/>
    <property type="match status" value="1"/>
</dbReference>
<dbReference type="GO" id="GO:0050661">
    <property type="term" value="F:NADP binding"/>
    <property type="evidence" value="ECO:0007669"/>
    <property type="project" value="UniProtKB-UniRule"/>
</dbReference>
<evidence type="ECO:0000256" key="5">
    <source>
        <dbReference type="ARBA" id="ARBA00023027"/>
    </source>
</evidence>
<comment type="function">
    <text evidence="6">Specifically catalyzes the NAD or NADP-dependent dehydrogenation of L-aspartate to iminoaspartate.</text>
</comment>
<accession>A0A1G2KQN7</accession>
<evidence type="ECO:0000256" key="2">
    <source>
        <dbReference type="ARBA" id="ARBA00022642"/>
    </source>
</evidence>
<evidence type="ECO:0000313" key="9">
    <source>
        <dbReference type="EMBL" id="OHA00912.1"/>
    </source>
</evidence>
<dbReference type="GO" id="GO:0051287">
    <property type="term" value="F:NAD binding"/>
    <property type="evidence" value="ECO:0007669"/>
    <property type="project" value="UniProtKB-UniRule"/>
</dbReference>
<organism evidence="9 10">
    <name type="scientific">Candidatus Sungbacteria bacterium RIFCSPHIGHO2_02_FULL_47_11</name>
    <dbReference type="NCBI Taxonomy" id="1802270"/>
    <lineage>
        <taxon>Bacteria</taxon>
        <taxon>Candidatus Sungiibacteriota</taxon>
    </lineage>
</organism>
<dbReference type="Gene3D" id="3.30.360.10">
    <property type="entry name" value="Dihydrodipicolinate Reductase, domain 2"/>
    <property type="match status" value="1"/>
</dbReference>
<dbReference type="HAMAP" id="MF_01265">
    <property type="entry name" value="NadX"/>
    <property type="match status" value="1"/>
</dbReference>
<dbReference type="InterPro" id="IPR011182">
    <property type="entry name" value="L-Asp_DH"/>
</dbReference>
<comment type="pathway">
    <text evidence="6">Cofactor biosynthesis; NAD(+) biosynthesis; iminoaspartate from L-aspartate (dehydrogenase route): step 1/1.</text>
</comment>
<keyword evidence="5 6" id="KW-0520">NAD</keyword>
<evidence type="ECO:0000256" key="1">
    <source>
        <dbReference type="ARBA" id="ARBA00008331"/>
    </source>
</evidence>
<feature type="domain" description="Aspartate/homoserine dehydrogenase NAD-binding" evidence="8">
    <location>
        <begin position="14"/>
        <end position="125"/>
    </location>
</feature>
<dbReference type="PANTHER" id="PTHR31873:SF6">
    <property type="entry name" value="ASPARTATE DEHYDROGENASE DOMAIN-CONTAINING PROTEIN"/>
    <property type="match status" value="1"/>
</dbReference>
<feature type="binding site" evidence="6">
    <location>
        <position position="128"/>
    </location>
    <ligand>
        <name>NAD(+)</name>
        <dbReference type="ChEBI" id="CHEBI:57540"/>
    </ligand>
</feature>
<dbReference type="Pfam" id="PF03447">
    <property type="entry name" value="NAD_binding_3"/>
    <property type="match status" value="1"/>
</dbReference>
<dbReference type="InterPro" id="IPR002811">
    <property type="entry name" value="Asp_DH"/>
</dbReference>
<feature type="active site" evidence="6">
    <location>
        <position position="226"/>
    </location>
</feature>
<comment type="catalytic activity">
    <reaction evidence="6">
        <text>L-aspartate + NADP(+) + H2O = oxaloacetate + NH4(+) + NADPH + H(+)</text>
        <dbReference type="Rhea" id="RHEA:11784"/>
        <dbReference type="ChEBI" id="CHEBI:15377"/>
        <dbReference type="ChEBI" id="CHEBI:15378"/>
        <dbReference type="ChEBI" id="CHEBI:16452"/>
        <dbReference type="ChEBI" id="CHEBI:28938"/>
        <dbReference type="ChEBI" id="CHEBI:29991"/>
        <dbReference type="ChEBI" id="CHEBI:57783"/>
        <dbReference type="ChEBI" id="CHEBI:58349"/>
        <dbReference type="EC" id="1.4.1.21"/>
    </reaction>
</comment>
<gene>
    <name evidence="6" type="primary">nadX</name>
    <name evidence="9" type="ORF">A3C07_03410</name>
</gene>
<dbReference type="Gene3D" id="3.40.50.720">
    <property type="entry name" value="NAD(P)-binding Rossmann-like Domain"/>
    <property type="match status" value="1"/>
</dbReference>
<dbReference type="GO" id="GO:0016639">
    <property type="term" value="F:oxidoreductase activity, acting on the CH-NH2 group of donors, NAD or NADP as acceptor"/>
    <property type="evidence" value="ECO:0007669"/>
    <property type="project" value="UniProtKB-UniRule"/>
</dbReference>
<dbReference type="STRING" id="1802270.A3C07_03410"/>
<dbReference type="Pfam" id="PF01958">
    <property type="entry name" value="Asp_DH_C"/>
    <property type="match status" value="1"/>
</dbReference>
<comment type="miscellaneous">
    <text evidence="6">The iminoaspartate product is unstable in aqueous solution and can decompose to oxaloacetate and ammonia.</text>
</comment>
<keyword evidence="3 6" id="KW-0521">NADP</keyword>
<dbReference type="GO" id="GO:0033735">
    <property type="term" value="F:aspartate dehydrogenase [NAD(P)+] activity"/>
    <property type="evidence" value="ECO:0007669"/>
    <property type="project" value="UniProtKB-EC"/>
</dbReference>
<dbReference type="AlphaFoldDB" id="A0A1G2KQN7"/>
<dbReference type="EC" id="1.4.1.21" evidence="6"/>
<comment type="similarity">
    <text evidence="1 6">Belongs to the L-aspartate dehydrogenase family.</text>
</comment>
<dbReference type="InterPro" id="IPR005106">
    <property type="entry name" value="Asp/hSer_DH_NAD-bd"/>
</dbReference>